<dbReference type="RefSeq" id="WP_090259684.1">
    <property type="nucleotide sequence ID" value="NZ_FOIR01000003.1"/>
</dbReference>
<dbReference type="InterPro" id="IPR012338">
    <property type="entry name" value="Beta-lactam/transpept-like"/>
</dbReference>
<dbReference type="AlphaFoldDB" id="A0A1I0R8F6"/>
<keyword evidence="1" id="KW-0732">Signal</keyword>
<evidence type="ECO:0000256" key="1">
    <source>
        <dbReference type="SAM" id="SignalP"/>
    </source>
</evidence>
<proteinExistence type="predicted"/>
<evidence type="ECO:0000313" key="4">
    <source>
        <dbReference type="Proteomes" id="UP000199437"/>
    </source>
</evidence>
<accession>A0A1I0R8F6</accession>
<dbReference type="Proteomes" id="UP000199437">
    <property type="component" value="Unassembled WGS sequence"/>
</dbReference>
<feature type="domain" description="Beta-lactamase-related" evidence="2">
    <location>
        <begin position="46"/>
        <end position="406"/>
    </location>
</feature>
<dbReference type="Pfam" id="PF00144">
    <property type="entry name" value="Beta-lactamase"/>
    <property type="match status" value="1"/>
</dbReference>
<dbReference type="PANTHER" id="PTHR43283">
    <property type="entry name" value="BETA-LACTAMASE-RELATED"/>
    <property type="match status" value="1"/>
</dbReference>
<dbReference type="InterPro" id="IPR050789">
    <property type="entry name" value="Diverse_Enzym_Activities"/>
</dbReference>
<reference evidence="4" key="1">
    <citation type="submission" date="2016-10" db="EMBL/GenBank/DDBJ databases">
        <authorList>
            <person name="Varghese N."/>
            <person name="Submissions S."/>
        </authorList>
    </citation>
    <scope>NUCLEOTIDE SEQUENCE [LARGE SCALE GENOMIC DNA]</scope>
    <source>
        <strain evidence="4">CGMCC 1.12402</strain>
    </source>
</reference>
<sequence length="428" mass="47102">MKNRISTLLLLTCFVLLTSGKALAQKLEKAKPESVGMSTERLEYLTNTFQQYVDNQQISGAVALVARKGKIAYSNSWGKRDVASNVPMQNDAIFRIASQTKAIVSVGIMMLQEEGKLLITDPVGKYIREFQETTVAEPVEGGEPGEYKIVKANRPITLRDLLTHTAGIGYGEGLGADQWKAAGIQGWYFADRNEPVLATIRRMAALPFEAQPGERFVYGYNTDILGAIIEVVSGQTLDEFLTTKILQPLGMNDTHFYLPQSKKDRLATVYSSTDNGIERAPNEGTMLSQGQYVEGPRMSFSGGAGLLSTANDYAKFLQMMLNKGTYNGQRILSPKTVELMTADHLQRASFPWVGGTGFGLGFSVVNDFGKRGTPGSNGEYGWGGAYHSTYWVDPEEELVVVYFTQLIPAINIDDHDKLRALVYQAITN</sequence>
<dbReference type="Gene3D" id="3.40.710.10">
    <property type="entry name" value="DD-peptidase/beta-lactamase superfamily"/>
    <property type="match status" value="1"/>
</dbReference>
<gene>
    <name evidence="3" type="ORF">SAMN05216290_3177</name>
</gene>
<evidence type="ECO:0000259" key="2">
    <source>
        <dbReference type="Pfam" id="PF00144"/>
    </source>
</evidence>
<organism evidence="3 4">
    <name type="scientific">Roseivirga pacifica</name>
    <dbReference type="NCBI Taxonomy" id="1267423"/>
    <lineage>
        <taxon>Bacteria</taxon>
        <taxon>Pseudomonadati</taxon>
        <taxon>Bacteroidota</taxon>
        <taxon>Cytophagia</taxon>
        <taxon>Cytophagales</taxon>
        <taxon>Roseivirgaceae</taxon>
        <taxon>Roseivirga</taxon>
    </lineage>
</organism>
<dbReference type="SUPFAM" id="SSF56601">
    <property type="entry name" value="beta-lactamase/transpeptidase-like"/>
    <property type="match status" value="1"/>
</dbReference>
<dbReference type="GeneID" id="99987855"/>
<dbReference type="EMBL" id="FOIR01000003">
    <property type="protein sequence ID" value="SEW36423.1"/>
    <property type="molecule type" value="Genomic_DNA"/>
</dbReference>
<dbReference type="PANTHER" id="PTHR43283:SF3">
    <property type="entry name" value="BETA-LACTAMASE FAMILY PROTEIN (AFU_ORTHOLOGUE AFUA_5G07500)"/>
    <property type="match status" value="1"/>
</dbReference>
<dbReference type="OrthoDB" id="1522765at2"/>
<protein>
    <submittedName>
        <fullName evidence="3">CubicO group peptidase, beta-lactamase class C family</fullName>
    </submittedName>
</protein>
<keyword evidence="4" id="KW-1185">Reference proteome</keyword>
<name>A0A1I0R8F6_9BACT</name>
<feature type="signal peptide" evidence="1">
    <location>
        <begin position="1"/>
        <end position="24"/>
    </location>
</feature>
<dbReference type="STRING" id="1267423.SAMN05216290_3177"/>
<feature type="chain" id="PRO_5011475122" evidence="1">
    <location>
        <begin position="25"/>
        <end position="428"/>
    </location>
</feature>
<evidence type="ECO:0000313" key="3">
    <source>
        <dbReference type="EMBL" id="SEW36423.1"/>
    </source>
</evidence>
<dbReference type="InterPro" id="IPR001466">
    <property type="entry name" value="Beta-lactam-related"/>
</dbReference>